<accession>A0A327WIK7</accession>
<feature type="domain" description="Response regulatory" evidence="2">
    <location>
        <begin position="8"/>
        <end position="129"/>
    </location>
</feature>
<dbReference type="InterPro" id="IPR001789">
    <property type="entry name" value="Sig_transdc_resp-reg_receiver"/>
</dbReference>
<dbReference type="EMBL" id="QLMC01000011">
    <property type="protein sequence ID" value="RAJ90870.1"/>
    <property type="molecule type" value="Genomic_DNA"/>
</dbReference>
<dbReference type="InterPro" id="IPR011006">
    <property type="entry name" value="CheY-like_superfamily"/>
</dbReference>
<dbReference type="SMART" id="SM00448">
    <property type="entry name" value="REC"/>
    <property type="match status" value="1"/>
</dbReference>
<dbReference type="Pfam" id="PF00072">
    <property type="entry name" value="Response_reg"/>
    <property type="match status" value="1"/>
</dbReference>
<dbReference type="AlphaFoldDB" id="A0A327WIK7"/>
<dbReference type="GO" id="GO:0000160">
    <property type="term" value="P:phosphorelay signal transduction system"/>
    <property type="evidence" value="ECO:0007669"/>
    <property type="project" value="InterPro"/>
</dbReference>
<reference evidence="3 4" key="1">
    <citation type="submission" date="2018-06" db="EMBL/GenBank/DDBJ databases">
        <title>Genomic Encyclopedia of Archaeal and Bacterial Type Strains, Phase II (KMG-II): from individual species to whole genera.</title>
        <authorList>
            <person name="Goeker M."/>
        </authorList>
    </citation>
    <scope>NUCLEOTIDE SEQUENCE [LARGE SCALE GENOMIC DNA]</scope>
    <source>
        <strain evidence="3 4">DSM 21851</strain>
    </source>
</reference>
<evidence type="ECO:0000313" key="4">
    <source>
        <dbReference type="Proteomes" id="UP000248790"/>
    </source>
</evidence>
<dbReference type="RefSeq" id="WP_111631418.1">
    <property type="nucleotide sequence ID" value="NZ_QLMC01000011.1"/>
</dbReference>
<comment type="caution">
    <text evidence="3">The sequence shown here is derived from an EMBL/GenBank/DDBJ whole genome shotgun (WGS) entry which is preliminary data.</text>
</comment>
<evidence type="ECO:0000256" key="1">
    <source>
        <dbReference type="PROSITE-ProRule" id="PRU00169"/>
    </source>
</evidence>
<protein>
    <submittedName>
        <fullName evidence="3">Response regulator receiver domain-containing protein</fullName>
    </submittedName>
</protein>
<keyword evidence="4" id="KW-1185">Reference proteome</keyword>
<evidence type="ECO:0000259" key="2">
    <source>
        <dbReference type="PROSITE" id="PS50110"/>
    </source>
</evidence>
<evidence type="ECO:0000313" key="3">
    <source>
        <dbReference type="EMBL" id="RAJ90870.1"/>
    </source>
</evidence>
<dbReference type="Gene3D" id="3.40.50.2300">
    <property type="match status" value="1"/>
</dbReference>
<dbReference type="Proteomes" id="UP000248790">
    <property type="component" value="Unassembled WGS sequence"/>
</dbReference>
<sequence length="143" mass="16059">MHTGSKKLVFIVDDDDDDCTILLIAFSKVRPDCQLECYTRGREVVNRLMQKNAPIPNLILLDLLMPQMDGLLLLQQIRSNPALNQVPVVIFTQANSNGRMVECYQAGSSSYIRKPGSFEELARLIEVTSSYWLDTVRIAGIGQ</sequence>
<dbReference type="SUPFAM" id="SSF52172">
    <property type="entry name" value="CheY-like"/>
    <property type="match status" value="1"/>
</dbReference>
<proteinExistence type="predicted"/>
<dbReference type="PANTHER" id="PTHR44520:SF1">
    <property type="entry name" value="TWO-COMPONENT SYSTEM REGULATORY PROTEIN"/>
    <property type="match status" value="1"/>
</dbReference>
<dbReference type="PROSITE" id="PS50110">
    <property type="entry name" value="RESPONSE_REGULATORY"/>
    <property type="match status" value="1"/>
</dbReference>
<dbReference type="InterPro" id="IPR052893">
    <property type="entry name" value="TCS_response_regulator"/>
</dbReference>
<organism evidence="3 4">
    <name type="scientific">Larkinella arboricola</name>
    <dbReference type="NCBI Taxonomy" id="643671"/>
    <lineage>
        <taxon>Bacteria</taxon>
        <taxon>Pseudomonadati</taxon>
        <taxon>Bacteroidota</taxon>
        <taxon>Cytophagia</taxon>
        <taxon>Cytophagales</taxon>
        <taxon>Spirosomataceae</taxon>
        <taxon>Larkinella</taxon>
    </lineage>
</organism>
<dbReference type="OrthoDB" id="9789181at2"/>
<name>A0A327WIK7_LARAB</name>
<keyword evidence="1" id="KW-0597">Phosphoprotein</keyword>
<feature type="modified residue" description="4-aspartylphosphate" evidence="1">
    <location>
        <position position="62"/>
    </location>
</feature>
<gene>
    <name evidence="3" type="ORF">LX87_05414</name>
</gene>
<dbReference type="PANTHER" id="PTHR44520">
    <property type="entry name" value="RESPONSE REGULATOR RCP1-RELATED"/>
    <property type="match status" value="1"/>
</dbReference>